<feature type="compositionally biased region" description="Low complexity" evidence="1">
    <location>
        <begin position="1"/>
        <end position="10"/>
    </location>
</feature>
<feature type="compositionally biased region" description="Basic residues" evidence="1">
    <location>
        <begin position="104"/>
        <end position="114"/>
    </location>
</feature>
<feature type="compositionally biased region" description="Polar residues" evidence="1">
    <location>
        <begin position="66"/>
        <end position="75"/>
    </location>
</feature>
<proteinExistence type="predicted"/>
<protein>
    <submittedName>
        <fullName evidence="2">Uncharacterized protein</fullName>
    </submittedName>
</protein>
<evidence type="ECO:0000313" key="2">
    <source>
        <dbReference type="EMBL" id="GMT30781.1"/>
    </source>
</evidence>
<gene>
    <name evidence="2" type="ORF">PFISCL1PPCAC_22078</name>
</gene>
<reference evidence="2" key="1">
    <citation type="submission" date="2023-10" db="EMBL/GenBank/DDBJ databases">
        <title>Genome assembly of Pristionchus species.</title>
        <authorList>
            <person name="Yoshida K."/>
            <person name="Sommer R.J."/>
        </authorList>
    </citation>
    <scope>NUCLEOTIDE SEQUENCE</scope>
    <source>
        <strain evidence="2">RS5133</strain>
    </source>
</reference>
<evidence type="ECO:0000256" key="1">
    <source>
        <dbReference type="SAM" id="MobiDB-lite"/>
    </source>
</evidence>
<keyword evidence="3" id="KW-1185">Reference proteome</keyword>
<feature type="compositionally biased region" description="Basic and acidic residues" evidence="1">
    <location>
        <begin position="88"/>
        <end position="103"/>
    </location>
</feature>
<dbReference type="EMBL" id="BTSY01000005">
    <property type="protein sequence ID" value="GMT30781.1"/>
    <property type="molecule type" value="Genomic_DNA"/>
</dbReference>
<evidence type="ECO:0000313" key="3">
    <source>
        <dbReference type="Proteomes" id="UP001432322"/>
    </source>
</evidence>
<dbReference type="Proteomes" id="UP001432322">
    <property type="component" value="Unassembled WGS sequence"/>
</dbReference>
<comment type="caution">
    <text evidence="2">The sequence shown here is derived from an EMBL/GenBank/DDBJ whole genome shotgun (WGS) entry which is preliminary data.</text>
</comment>
<accession>A0AAV5WEU1</accession>
<feature type="compositionally biased region" description="Basic and acidic residues" evidence="1">
    <location>
        <begin position="123"/>
        <end position="133"/>
    </location>
</feature>
<organism evidence="2 3">
    <name type="scientific">Pristionchus fissidentatus</name>
    <dbReference type="NCBI Taxonomy" id="1538716"/>
    <lineage>
        <taxon>Eukaryota</taxon>
        <taxon>Metazoa</taxon>
        <taxon>Ecdysozoa</taxon>
        <taxon>Nematoda</taxon>
        <taxon>Chromadorea</taxon>
        <taxon>Rhabditida</taxon>
        <taxon>Rhabditina</taxon>
        <taxon>Diplogasteromorpha</taxon>
        <taxon>Diplogasteroidea</taxon>
        <taxon>Neodiplogasteridae</taxon>
        <taxon>Pristionchus</taxon>
    </lineage>
</organism>
<feature type="compositionally biased region" description="Polar residues" evidence="1">
    <location>
        <begin position="13"/>
        <end position="22"/>
    </location>
</feature>
<feature type="region of interest" description="Disordered" evidence="1">
    <location>
        <begin position="1"/>
        <end position="133"/>
    </location>
</feature>
<name>A0AAV5WEU1_9BILA</name>
<sequence>KEAAEEAAAAPLSINNTQNTMNALDAPRLAPTPPTNEREPHGPRLLPQPASEPVPSRETIEEDVINHTTPNQNQPPAGLAKNGTCSDPDNKFSHGTRRKDSIKVSRKPRSRGSRGSRAGSRGGARDRKQPDSC</sequence>
<dbReference type="AlphaFoldDB" id="A0AAV5WEU1"/>
<feature type="non-terminal residue" evidence="2">
    <location>
        <position position="1"/>
    </location>
</feature>